<reference evidence="2" key="1">
    <citation type="submission" date="2018-05" db="EMBL/GenBank/DDBJ databases">
        <authorList>
            <person name="Lanie J.A."/>
            <person name="Ng W.-L."/>
            <person name="Kazmierczak K.M."/>
            <person name="Andrzejewski T.M."/>
            <person name="Davidsen T.M."/>
            <person name="Wayne K.J."/>
            <person name="Tettelin H."/>
            <person name="Glass J.I."/>
            <person name="Rusch D."/>
            <person name="Podicherti R."/>
            <person name="Tsui H.-C.T."/>
            <person name="Winkler M.E."/>
        </authorList>
    </citation>
    <scope>NUCLEOTIDE SEQUENCE</scope>
</reference>
<evidence type="ECO:0000313" key="2">
    <source>
        <dbReference type="EMBL" id="SVC84671.1"/>
    </source>
</evidence>
<gene>
    <name evidence="2" type="ORF">METZ01_LOCUS337525</name>
</gene>
<dbReference type="EMBL" id="UINC01114395">
    <property type="protein sequence ID" value="SVC84671.1"/>
    <property type="molecule type" value="Genomic_DNA"/>
</dbReference>
<keyword evidence="1" id="KW-0472">Membrane</keyword>
<organism evidence="2">
    <name type="scientific">marine metagenome</name>
    <dbReference type="NCBI Taxonomy" id="408172"/>
    <lineage>
        <taxon>unclassified sequences</taxon>
        <taxon>metagenomes</taxon>
        <taxon>ecological metagenomes</taxon>
    </lineage>
</organism>
<feature type="non-terminal residue" evidence="2">
    <location>
        <position position="51"/>
    </location>
</feature>
<proteinExistence type="predicted"/>
<dbReference type="AlphaFoldDB" id="A0A382QK60"/>
<protein>
    <recommendedName>
        <fullName evidence="3">2TM domain-containing protein</fullName>
    </recommendedName>
</protein>
<evidence type="ECO:0000256" key="1">
    <source>
        <dbReference type="SAM" id="Phobius"/>
    </source>
</evidence>
<keyword evidence="1" id="KW-0812">Transmembrane</keyword>
<accession>A0A382QK60</accession>
<evidence type="ECO:0008006" key="3">
    <source>
        <dbReference type="Google" id="ProtNLM"/>
    </source>
</evidence>
<feature type="transmembrane region" description="Helical" evidence="1">
    <location>
        <begin position="20"/>
        <end position="39"/>
    </location>
</feature>
<name>A0A382QK60_9ZZZZ</name>
<keyword evidence="1" id="KW-1133">Transmembrane helix</keyword>
<sequence>MYILSSAALLSSKFLFGTDWPLFWALFAWSLLVAIHYFIAGAFDIDEDWAN</sequence>